<dbReference type="PANTHER" id="PTHR30182">
    <property type="entry name" value="L-SERINE DEHYDRATASE"/>
    <property type="match status" value="1"/>
</dbReference>
<evidence type="ECO:0000256" key="9">
    <source>
        <dbReference type="ARBA" id="ARBA00023239"/>
    </source>
</evidence>
<evidence type="ECO:0000256" key="10">
    <source>
        <dbReference type="ARBA" id="ARBA00049406"/>
    </source>
</evidence>
<dbReference type="InterPro" id="IPR004642">
    <property type="entry name" value="Ser_deHydtase_asu"/>
</dbReference>
<keyword evidence="4 11" id="KW-0312">Gluconeogenesis</keyword>
<dbReference type="EMBL" id="DXHQ01000109">
    <property type="protein sequence ID" value="HIW09628.1"/>
    <property type="molecule type" value="Genomic_DNA"/>
</dbReference>
<comment type="caution">
    <text evidence="13">The sequence shown here is derived from an EMBL/GenBank/DDBJ whole genome shotgun (WGS) entry which is preliminary data.</text>
</comment>
<dbReference type="GO" id="GO:0003941">
    <property type="term" value="F:L-serine ammonia-lyase activity"/>
    <property type="evidence" value="ECO:0007669"/>
    <property type="project" value="UniProtKB-UniRule"/>
</dbReference>
<reference evidence="13" key="2">
    <citation type="submission" date="2021-04" db="EMBL/GenBank/DDBJ databases">
        <authorList>
            <person name="Gilroy R."/>
        </authorList>
    </citation>
    <scope>NUCLEOTIDE SEQUENCE</scope>
    <source>
        <strain evidence="13">ChiHcolR34-3080</strain>
    </source>
</reference>
<dbReference type="Proteomes" id="UP000823933">
    <property type="component" value="Unassembled WGS sequence"/>
</dbReference>
<keyword evidence="9 11" id="KW-0456">Lyase</keyword>
<evidence type="ECO:0000256" key="6">
    <source>
        <dbReference type="ARBA" id="ARBA00022723"/>
    </source>
</evidence>
<dbReference type="GO" id="GO:0046872">
    <property type="term" value="F:metal ion binding"/>
    <property type="evidence" value="ECO:0007669"/>
    <property type="project" value="UniProtKB-KW"/>
</dbReference>
<dbReference type="InterPro" id="IPR005130">
    <property type="entry name" value="Ser_deHydtase-like_asu"/>
</dbReference>
<dbReference type="AlphaFoldDB" id="A0A9D1QBT0"/>
<dbReference type="GO" id="GO:0051539">
    <property type="term" value="F:4 iron, 4 sulfur cluster binding"/>
    <property type="evidence" value="ECO:0007669"/>
    <property type="project" value="UniProtKB-UniRule"/>
</dbReference>
<keyword evidence="5 11" id="KW-0004">4Fe-4S</keyword>
<comment type="similarity">
    <text evidence="3 11">Belongs to the iron-sulfur dependent L-serine dehydratase family.</text>
</comment>
<feature type="domain" description="Serine dehydratase-like alpha subunit" evidence="12">
    <location>
        <begin position="15"/>
        <end position="275"/>
    </location>
</feature>
<name>A0A9D1QBT0_9FIRM</name>
<keyword evidence="6 11" id="KW-0479">Metal-binding</keyword>
<comment type="cofactor">
    <cofactor evidence="1 11">
        <name>[4Fe-4S] cluster</name>
        <dbReference type="ChEBI" id="CHEBI:49883"/>
    </cofactor>
</comment>
<reference evidence="13" key="1">
    <citation type="journal article" date="2021" name="PeerJ">
        <title>Extensive microbial diversity within the chicken gut microbiome revealed by metagenomics and culture.</title>
        <authorList>
            <person name="Gilroy R."/>
            <person name="Ravi A."/>
            <person name="Getino M."/>
            <person name="Pursley I."/>
            <person name="Horton D.L."/>
            <person name="Alikhan N.F."/>
            <person name="Baker D."/>
            <person name="Gharbi K."/>
            <person name="Hall N."/>
            <person name="Watson M."/>
            <person name="Adriaenssens E.M."/>
            <person name="Foster-Nyarko E."/>
            <person name="Jarju S."/>
            <person name="Secka A."/>
            <person name="Antonio M."/>
            <person name="Oren A."/>
            <person name="Chaudhuri R.R."/>
            <person name="La Ragione R."/>
            <person name="Hildebrand F."/>
            <person name="Pallen M.J."/>
        </authorList>
    </citation>
    <scope>NUCLEOTIDE SEQUENCE</scope>
    <source>
        <strain evidence="13">ChiHcolR34-3080</strain>
    </source>
</reference>
<dbReference type="PANTHER" id="PTHR30182:SF1">
    <property type="entry name" value="L-SERINE DEHYDRATASE 1"/>
    <property type="match status" value="1"/>
</dbReference>
<evidence type="ECO:0000313" key="13">
    <source>
        <dbReference type="EMBL" id="HIW09628.1"/>
    </source>
</evidence>
<evidence type="ECO:0000256" key="5">
    <source>
        <dbReference type="ARBA" id="ARBA00022485"/>
    </source>
</evidence>
<evidence type="ECO:0000256" key="11">
    <source>
        <dbReference type="RuleBase" id="RU366059"/>
    </source>
</evidence>
<evidence type="ECO:0000256" key="8">
    <source>
        <dbReference type="ARBA" id="ARBA00023014"/>
    </source>
</evidence>
<keyword evidence="7 11" id="KW-0408">Iron</keyword>
<evidence type="ECO:0000256" key="7">
    <source>
        <dbReference type="ARBA" id="ARBA00023004"/>
    </source>
</evidence>
<protein>
    <recommendedName>
        <fullName evidence="11">L-serine dehydratase</fullName>
        <ecNumber evidence="11">4.3.1.17</ecNumber>
    </recommendedName>
</protein>
<comment type="catalytic activity">
    <reaction evidence="10 11">
        <text>L-serine = pyruvate + NH4(+)</text>
        <dbReference type="Rhea" id="RHEA:19169"/>
        <dbReference type="ChEBI" id="CHEBI:15361"/>
        <dbReference type="ChEBI" id="CHEBI:28938"/>
        <dbReference type="ChEBI" id="CHEBI:33384"/>
        <dbReference type="EC" id="4.3.1.17"/>
    </reaction>
</comment>
<evidence type="ECO:0000256" key="2">
    <source>
        <dbReference type="ARBA" id="ARBA00004742"/>
    </source>
</evidence>
<sequence length="294" mass="29427">MSFLSCAEMLTYAHEQGCTLAEAVLRSDLAESRLTEEASRAEMRRLWQVMQATSRDYEPARRSRSGLVGGDAAKVEQAAAAGKMLGGDYLAAVTAEALKTAECNACMKRIVAAPTAGSCGVLPAVLLPLARAGEAGDEAICDALYVAAGFGQVIAARATLAGAEGGCQAEVGAASAMAAAALCYLKGGTPAACASAAAMALGNLLGLVCDPVAGLVEVPCVKRNVVGAVNAVACANMALAGIDSAIPCDEVIDAMGRVGLQLSPDLRETGLGGLAATPTGRAIARRLAAEAGGV</sequence>
<dbReference type="GO" id="GO:0006094">
    <property type="term" value="P:gluconeogenesis"/>
    <property type="evidence" value="ECO:0007669"/>
    <property type="project" value="UniProtKB-KW"/>
</dbReference>
<evidence type="ECO:0000259" key="12">
    <source>
        <dbReference type="Pfam" id="PF03313"/>
    </source>
</evidence>
<evidence type="ECO:0000256" key="1">
    <source>
        <dbReference type="ARBA" id="ARBA00001966"/>
    </source>
</evidence>
<evidence type="ECO:0000256" key="3">
    <source>
        <dbReference type="ARBA" id="ARBA00008636"/>
    </source>
</evidence>
<evidence type="ECO:0000256" key="4">
    <source>
        <dbReference type="ARBA" id="ARBA00022432"/>
    </source>
</evidence>
<dbReference type="NCBIfam" id="TIGR00718">
    <property type="entry name" value="sda_alpha"/>
    <property type="match status" value="1"/>
</dbReference>
<organism evidence="13 14">
    <name type="scientific">Candidatus Faecalibacterium intestinigallinarum</name>
    <dbReference type="NCBI Taxonomy" id="2838581"/>
    <lineage>
        <taxon>Bacteria</taxon>
        <taxon>Bacillati</taxon>
        <taxon>Bacillota</taxon>
        <taxon>Clostridia</taxon>
        <taxon>Eubacteriales</taxon>
        <taxon>Oscillospiraceae</taxon>
        <taxon>Faecalibacterium</taxon>
    </lineage>
</organism>
<evidence type="ECO:0000313" key="14">
    <source>
        <dbReference type="Proteomes" id="UP000823933"/>
    </source>
</evidence>
<dbReference type="InterPro" id="IPR051318">
    <property type="entry name" value="Fe-S_L-Ser"/>
</dbReference>
<dbReference type="Pfam" id="PF03313">
    <property type="entry name" value="SDH_alpha"/>
    <property type="match status" value="1"/>
</dbReference>
<keyword evidence="8 11" id="KW-0411">Iron-sulfur</keyword>
<comment type="pathway">
    <text evidence="2">Carbohydrate biosynthesis; gluconeogenesis.</text>
</comment>
<gene>
    <name evidence="13" type="primary">sdaAA</name>
    <name evidence="13" type="ORF">H9890_09555</name>
</gene>
<accession>A0A9D1QBT0</accession>
<dbReference type="EC" id="4.3.1.17" evidence="11"/>
<proteinExistence type="inferred from homology"/>